<keyword evidence="9" id="KW-0325">Glycoprotein</keyword>
<dbReference type="SUPFAM" id="SSF50630">
    <property type="entry name" value="Acid proteases"/>
    <property type="match status" value="1"/>
</dbReference>
<evidence type="ECO:0000256" key="2">
    <source>
        <dbReference type="ARBA" id="ARBA00007447"/>
    </source>
</evidence>
<evidence type="ECO:0000256" key="5">
    <source>
        <dbReference type="ARBA" id="ARBA00022729"/>
    </source>
</evidence>
<dbReference type="OrthoDB" id="2747330at2759"/>
<keyword evidence="15" id="KW-1185">Reference proteome</keyword>
<dbReference type="RefSeq" id="XP_024739612.1">
    <property type="nucleotide sequence ID" value="XM_024872085.1"/>
</dbReference>
<evidence type="ECO:0000256" key="10">
    <source>
        <dbReference type="RuleBase" id="RU000454"/>
    </source>
</evidence>
<evidence type="ECO:0000256" key="12">
    <source>
        <dbReference type="SAM" id="SignalP"/>
    </source>
</evidence>
<dbReference type="PRINTS" id="PR00792">
    <property type="entry name" value="PEPSIN"/>
</dbReference>
<organism evidence="14 15">
    <name type="scientific">Hyaloscypha bicolor E</name>
    <dbReference type="NCBI Taxonomy" id="1095630"/>
    <lineage>
        <taxon>Eukaryota</taxon>
        <taxon>Fungi</taxon>
        <taxon>Dikarya</taxon>
        <taxon>Ascomycota</taxon>
        <taxon>Pezizomycotina</taxon>
        <taxon>Leotiomycetes</taxon>
        <taxon>Helotiales</taxon>
        <taxon>Hyaloscyphaceae</taxon>
        <taxon>Hyaloscypha</taxon>
        <taxon>Hyaloscypha bicolor</taxon>
    </lineage>
</organism>
<dbReference type="InterPro" id="IPR001461">
    <property type="entry name" value="Aspartic_peptidase_A1"/>
</dbReference>
<dbReference type="InParanoid" id="A0A2J6TIB3"/>
<evidence type="ECO:0000256" key="8">
    <source>
        <dbReference type="ARBA" id="ARBA00023145"/>
    </source>
</evidence>
<evidence type="ECO:0000256" key="6">
    <source>
        <dbReference type="ARBA" id="ARBA00022750"/>
    </source>
</evidence>
<dbReference type="InterPro" id="IPR021109">
    <property type="entry name" value="Peptidase_aspartic_dom_sf"/>
</dbReference>
<dbReference type="InterPro" id="IPR001969">
    <property type="entry name" value="Aspartic_peptidase_AS"/>
</dbReference>
<dbReference type="FunFam" id="2.40.70.10:FF:000026">
    <property type="entry name" value="Endothiapepsin"/>
    <property type="match status" value="1"/>
</dbReference>
<evidence type="ECO:0000256" key="1">
    <source>
        <dbReference type="ARBA" id="ARBA00004613"/>
    </source>
</evidence>
<keyword evidence="8" id="KW-0865">Zymogen</keyword>
<dbReference type="PANTHER" id="PTHR47966:SF23">
    <property type="entry name" value="ASPARTIC ENDOPEPTIDASE, PUTATIVE (AFU_ORTHOLOGUE AFUA_2G15950)-RELATED"/>
    <property type="match status" value="1"/>
</dbReference>
<keyword evidence="5 12" id="KW-0732">Signal</keyword>
<dbReference type="EMBL" id="KZ613783">
    <property type="protein sequence ID" value="PMD62708.1"/>
    <property type="molecule type" value="Genomic_DNA"/>
</dbReference>
<feature type="compositionally biased region" description="Low complexity" evidence="11">
    <location>
        <begin position="124"/>
        <end position="180"/>
    </location>
</feature>
<accession>A0A2J6TIB3</accession>
<dbReference type="AlphaFoldDB" id="A0A2J6TIB3"/>
<dbReference type="GO" id="GO:0006508">
    <property type="term" value="P:proteolysis"/>
    <property type="evidence" value="ECO:0007669"/>
    <property type="project" value="UniProtKB-KW"/>
</dbReference>
<dbReference type="Proteomes" id="UP000235371">
    <property type="component" value="Unassembled WGS sequence"/>
</dbReference>
<dbReference type="STRING" id="1095630.A0A2J6TIB3"/>
<keyword evidence="3" id="KW-0964">Secreted</keyword>
<evidence type="ECO:0000313" key="15">
    <source>
        <dbReference type="Proteomes" id="UP000235371"/>
    </source>
</evidence>
<dbReference type="InterPro" id="IPR034163">
    <property type="entry name" value="Aspergillopepsin-like_cat_dom"/>
</dbReference>
<reference evidence="14 15" key="1">
    <citation type="submission" date="2016-04" db="EMBL/GenBank/DDBJ databases">
        <title>A degradative enzymes factory behind the ericoid mycorrhizal symbiosis.</title>
        <authorList>
            <consortium name="DOE Joint Genome Institute"/>
            <person name="Martino E."/>
            <person name="Morin E."/>
            <person name="Grelet G."/>
            <person name="Kuo A."/>
            <person name="Kohler A."/>
            <person name="Daghino S."/>
            <person name="Barry K."/>
            <person name="Choi C."/>
            <person name="Cichocki N."/>
            <person name="Clum A."/>
            <person name="Copeland A."/>
            <person name="Hainaut M."/>
            <person name="Haridas S."/>
            <person name="Labutti K."/>
            <person name="Lindquist E."/>
            <person name="Lipzen A."/>
            <person name="Khouja H.-R."/>
            <person name="Murat C."/>
            <person name="Ohm R."/>
            <person name="Olson A."/>
            <person name="Spatafora J."/>
            <person name="Veneault-Fourrey C."/>
            <person name="Henrissat B."/>
            <person name="Grigoriev I."/>
            <person name="Martin F."/>
            <person name="Perotto S."/>
        </authorList>
    </citation>
    <scope>NUCLEOTIDE SEQUENCE [LARGE SCALE GENOMIC DNA]</scope>
    <source>
        <strain evidence="14 15">E</strain>
    </source>
</reference>
<evidence type="ECO:0000256" key="3">
    <source>
        <dbReference type="ARBA" id="ARBA00022525"/>
    </source>
</evidence>
<dbReference type="Pfam" id="PF00026">
    <property type="entry name" value="Asp"/>
    <property type="match status" value="1"/>
</dbReference>
<feature type="chain" id="PRO_5014357408" evidence="12">
    <location>
        <begin position="23"/>
        <end position="509"/>
    </location>
</feature>
<dbReference type="GO" id="GO:0005576">
    <property type="term" value="C:extracellular region"/>
    <property type="evidence" value="ECO:0007669"/>
    <property type="project" value="UniProtKB-SubCell"/>
</dbReference>
<evidence type="ECO:0000256" key="4">
    <source>
        <dbReference type="ARBA" id="ARBA00022670"/>
    </source>
</evidence>
<evidence type="ECO:0000256" key="7">
    <source>
        <dbReference type="ARBA" id="ARBA00022801"/>
    </source>
</evidence>
<keyword evidence="4 10" id="KW-0645">Protease</keyword>
<dbReference type="InterPro" id="IPR033121">
    <property type="entry name" value="PEPTIDASE_A1"/>
</dbReference>
<evidence type="ECO:0000259" key="13">
    <source>
        <dbReference type="PROSITE" id="PS51767"/>
    </source>
</evidence>
<evidence type="ECO:0000256" key="11">
    <source>
        <dbReference type="SAM" id="MobiDB-lite"/>
    </source>
</evidence>
<keyword evidence="6 10" id="KW-0064">Aspartyl protease</keyword>
<evidence type="ECO:0000313" key="14">
    <source>
        <dbReference type="EMBL" id="PMD62708.1"/>
    </source>
</evidence>
<dbReference type="GO" id="GO:0004190">
    <property type="term" value="F:aspartic-type endopeptidase activity"/>
    <property type="evidence" value="ECO:0007669"/>
    <property type="project" value="UniProtKB-KW"/>
</dbReference>
<proteinExistence type="inferred from homology"/>
<dbReference type="Gene3D" id="2.40.70.10">
    <property type="entry name" value="Acid Proteases"/>
    <property type="match status" value="2"/>
</dbReference>
<protein>
    <submittedName>
        <fullName evidence="14">Acid protease</fullName>
    </submittedName>
</protein>
<gene>
    <name evidence="14" type="ORF">K444DRAFT_348043</name>
</gene>
<dbReference type="PROSITE" id="PS00141">
    <property type="entry name" value="ASP_PROTEASE"/>
    <property type="match status" value="1"/>
</dbReference>
<dbReference type="CDD" id="cd06097">
    <property type="entry name" value="Aspergillopepsin_like"/>
    <property type="match status" value="1"/>
</dbReference>
<keyword evidence="7 10" id="KW-0378">Hydrolase</keyword>
<evidence type="ECO:0000256" key="9">
    <source>
        <dbReference type="ARBA" id="ARBA00023180"/>
    </source>
</evidence>
<feature type="signal peptide" evidence="12">
    <location>
        <begin position="1"/>
        <end position="22"/>
    </location>
</feature>
<name>A0A2J6TIB3_9HELO</name>
<feature type="domain" description="Peptidase A1" evidence="13">
    <location>
        <begin position="197"/>
        <end position="506"/>
    </location>
</feature>
<comment type="subcellular location">
    <subcellularLocation>
        <location evidence="1">Secreted</location>
    </subcellularLocation>
</comment>
<dbReference type="PANTHER" id="PTHR47966">
    <property type="entry name" value="BETA-SITE APP-CLEAVING ENZYME, ISOFORM A-RELATED"/>
    <property type="match status" value="1"/>
</dbReference>
<comment type="similarity">
    <text evidence="2 10">Belongs to the peptidase A1 family.</text>
</comment>
<dbReference type="GeneID" id="36580166"/>
<feature type="region of interest" description="Disordered" evidence="11">
    <location>
        <begin position="123"/>
        <end position="180"/>
    </location>
</feature>
<dbReference type="PROSITE" id="PS51767">
    <property type="entry name" value="PEPTIDASE_A1"/>
    <property type="match status" value="1"/>
</dbReference>
<sequence length="509" mass="51227">MMPSLLALQAFLLLALVTFVLAAPSPHNPPQKRSFMVERIPNPNFKRHPNHKRSVGAGTRALLKAYRKFGIPPGPVLDAMRAAGAGAASPASAVSEKAAGGGLAAELEGLLGDLLGAGAGAGAGNSAAAGGNANGNAKSSPAAAGKASKTGSAGTAKSTGSTGASGSSTNSTTNSTASANTGTGIVAATPEQGDVEYLAPISIGGQTMNMDFDSGSSDLWVFNTQLATASQTGHQNFDPTKSTSFKMMTGASFTISYGDGSGAAGNVGTDTVDIGGATVTSQAIELATAVSTSFIQDTQSNGLVGLAFSKLNTVKPAPQKTFFDNAKASLAMPVFTADLRKNAVGAYTFGAIDSTKFNGSLTWAAVNTTNGFWQFSSTKFQVGTGAAMTVAGGQAIADTGTTLMLANAAVVNAYYSQVTGAVNNQTVGGVTFPCNAQLPDLQVDVGGSYMALVRGDDINFAPVDNAGTTCFGGLQAIASNLQIYGDIMFKSQFVAFNGGNNTIGMAPHQ</sequence>
<dbReference type="FunFam" id="2.40.70.10:FF:000024">
    <property type="entry name" value="Endothiapepsin"/>
    <property type="match status" value="1"/>
</dbReference>